<keyword evidence="2" id="KW-1185">Reference proteome</keyword>
<feature type="non-terminal residue" evidence="1">
    <location>
        <position position="1"/>
    </location>
</feature>
<feature type="non-terminal residue" evidence="1">
    <location>
        <position position="52"/>
    </location>
</feature>
<gene>
    <name evidence="1" type="ORF">KI387_021857</name>
</gene>
<dbReference type="EMBL" id="JAHRHJ020000004">
    <property type="protein sequence ID" value="KAH9320088.1"/>
    <property type="molecule type" value="Genomic_DNA"/>
</dbReference>
<proteinExistence type="predicted"/>
<sequence length="52" mass="5569">VLSHKTYTDPHKDLEATPYAEEVGSANAGVSPFLEAHISAMAKQLENLSVNS</sequence>
<evidence type="ECO:0000313" key="2">
    <source>
        <dbReference type="Proteomes" id="UP000824469"/>
    </source>
</evidence>
<reference evidence="1 2" key="1">
    <citation type="journal article" date="2021" name="Nat. Plants">
        <title>The Taxus genome provides insights into paclitaxel biosynthesis.</title>
        <authorList>
            <person name="Xiong X."/>
            <person name="Gou J."/>
            <person name="Liao Q."/>
            <person name="Li Y."/>
            <person name="Zhou Q."/>
            <person name="Bi G."/>
            <person name="Li C."/>
            <person name="Du R."/>
            <person name="Wang X."/>
            <person name="Sun T."/>
            <person name="Guo L."/>
            <person name="Liang H."/>
            <person name="Lu P."/>
            <person name="Wu Y."/>
            <person name="Zhang Z."/>
            <person name="Ro D.K."/>
            <person name="Shang Y."/>
            <person name="Huang S."/>
            <person name="Yan J."/>
        </authorList>
    </citation>
    <scope>NUCLEOTIDE SEQUENCE [LARGE SCALE GENOMIC DNA]</scope>
    <source>
        <strain evidence="1">Ta-2019</strain>
    </source>
</reference>
<name>A0AA38LCK8_TAXCH</name>
<protein>
    <submittedName>
        <fullName evidence="1">Uncharacterized protein</fullName>
    </submittedName>
</protein>
<comment type="caution">
    <text evidence="1">The sequence shown here is derived from an EMBL/GenBank/DDBJ whole genome shotgun (WGS) entry which is preliminary data.</text>
</comment>
<accession>A0AA38LCK8</accession>
<dbReference type="AlphaFoldDB" id="A0AA38LCK8"/>
<dbReference type="Proteomes" id="UP000824469">
    <property type="component" value="Unassembled WGS sequence"/>
</dbReference>
<organism evidence="1 2">
    <name type="scientific">Taxus chinensis</name>
    <name type="common">Chinese yew</name>
    <name type="synonym">Taxus wallichiana var. chinensis</name>
    <dbReference type="NCBI Taxonomy" id="29808"/>
    <lineage>
        <taxon>Eukaryota</taxon>
        <taxon>Viridiplantae</taxon>
        <taxon>Streptophyta</taxon>
        <taxon>Embryophyta</taxon>
        <taxon>Tracheophyta</taxon>
        <taxon>Spermatophyta</taxon>
        <taxon>Pinopsida</taxon>
        <taxon>Pinidae</taxon>
        <taxon>Conifers II</taxon>
        <taxon>Cupressales</taxon>
        <taxon>Taxaceae</taxon>
        <taxon>Taxus</taxon>
    </lineage>
</organism>
<evidence type="ECO:0000313" key="1">
    <source>
        <dbReference type="EMBL" id="KAH9320088.1"/>
    </source>
</evidence>